<dbReference type="EMBL" id="JBJJXI010000096">
    <property type="protein sequence ID" value="KAL3393648.1"/>
    <property type="molecule type" value="Genomic_DNA"/>
</dbReference>
<evidence type="ECO:0000313" key="3">
    <source>
        <dbReference type="EMBL" id="KAL3393648.1"/>
    </source>
</evidence>
<sequence>MPGQASRNMSQAGQNMAEQTDEEMNIDWQPGHNHLKRSLNSSNENINLTPKRTVKSSLYSNLLSLPSSSQNEMSGYSIKTKGPYSVWVKNITRTDKPFNIYMIGKIITGSYKSVIEVKRDGRFRGLIVFQDRTEANLSLSDEKFKQHGLITFIPNLKKMRKGIIKNIPTELSDDEIQQAIVCETNVCQVIRLTRRNPVYNVNTSDKNASDNTVVDTNVTNKWIPTTTVLVSFEGDILPKEVSLYHVLTKVSPYIRKTVQCLKCFKFHHIAKDCRGKSRCLNCGELEHPNENCQGNTPRCANCHGPHKSTSRKECNTFKKFEAINIKMAFDNTSYYEARQLIFGDKTGPVSTKENFPKIRNSNTAVRPLINYSDIVKNSAIPASTTNVDTTVQKKAAHHQSPKQQYQQQQQLLQQQ</sequence>
<dbReference type="SUPFAM" id="SSF57756">
    <property type="entry name" value="Retrovirus zinc finger-like domains"/>
    <property type="match status" value="1"/>
</dbReference>
<feature type="domain" description="CCHC-type" evidence="2">
    <location>
        <begin position="278"/>
        <end position="294"/>
    </location>
</feature>
<proteinExistence type="predicted"/>
<comment type="caution">
    <text evidence="3">The sequence shown here is derived from an EMBL/GenBank/DDBJ whole genome shotgun (WGS) entry which is preliminary data.</text>
</comment>
<feature type="region of interest" description="Disordered" evidence="1">
    <location>
        <begin position="28"/>
        <end position="47"/>
    </location>
</feature>
<name>A0ABD2WL97_9HYME</name>
<accession>A0ABD2WL97</accession>
<evidence type="ECO:0000313" key="4">
    <source>
        <dbReference type="Proteomes" id="UP001627154"/>
    </source>
</evidence>
<reference evidence="3 4" key="1">
    <citation type="journal article" date="2024" name="bioRxiv">
        <title>A reference genome for Trichogramma kaykai: A tiny desert-dwelling parasitoid wasp with competing sex-ratio distorters.</title>
        <authorList>
            <person name="Culotta J."/>
            <person name="Lindsey A.R."/>
        </authorList>
    </citation>
    <scope>NUCLEOTIDE SEQUENCE [LARGE SCALE GENOMIC DNA]</scope>
    <source>
        <strain evidence="3 4">KSX58</strain>
    </source>
</reference>
<dbReference type="SMART" id="SM00343">
    <property type="entry name" value="ZnF_C2HC"/>
    <property type="match status" value="2"/>
</dbReference>
<dbReference type="InterPro" id="IPR036875">
    <property type="entry name" value="Znf_CCHC_sf"/>
</dbReference>
<dbReference type="Proteomes" id="UP001627154">
    <property type="component" value="Unassembled WGS sequence"/>
</dbReference>
<dbReference type="Gene3D" id="4.10.60.10">
    <property type="entry name" value="Zinc finger, CCHC-type"/>
    <property type="match status" value="1"/>
</dbReference>
<evidence type="ECO:0000256" key="1">
    <source>
        <dbReference type="SAM" id="MobiDB-lite"/>
    </source>
</evidence>
<protein>
    <recommendedName>
        <fullName evidence="2">CCHC-type domain-containing protein</fullName>
    </recommendedName>
</protein>
<dbReference type="InterPro" id="IPR001878">
    <property type="entry name" value="Znf_CCHC"/>
</dbReference>
<evidence type="ECO:0000259" key="2">
    <source>
        <dbReference type="SMART" id="SM00343"/>
    </source>
</evidence>
<organism evidence="3 4">
    <name type="scientific">Trichogramma kaykai</name>
    <dbReference type="NCBI Taxonomy" id="54128"/>
    <lineage>
        <taxon>Eukaryota</taxon>
        <taxon>Metazoa</taxon>
        <taxon>Ecdysozoa</taxon>
        <taxon>Arthropoda</taxon>
        <taxon>Hexapoda</taxon>
        <taxon>Insecta</taxon>
        <taxon>Pterygota</taxon>
        <taxon>Neoptera</taxon>
        <taxon>Endopterygota</taxon>
        <taxon>Hymenoptera</taxon>
        <taxon>Apocrita</taxon>
        <taxon>Proctotrupomorpha</taxon>
        <taxon>Chalcidoidea</taxon>
        <taxon>Trichogrammatidae</taxon>
        <taxon>Trichogramma</taxon>
    </lineage>
</organism>
<feature type="compositionally biased region" description="Polar residues" evidence="1">
    <location>
        <begin position="38"/>
        <end position="47"/>
    </location>
</feature>
<feature type="domain" description="CCHC-type" evidence="2">
    <location>
        <begin position="259"/>
        <end position="275"/>
    </location>
</feature>
<gene>
    <name evidence="3" type="ORF">TKK_011915</name>
</gene>
<dbReference type="AlphaFoldDB" id="A0ABD2WL97"/>
<keyword evidence="4" id="KW-1185">Reference proteome</keyword>